<reference evidence="3 4" key="1">
    <citation type="submission" date="2018-08" db="EMBL/GenBank/DDBJ databases">
        <title>Aphanomyces genome sequencing and annotation.</title>
        <authorList>
            <person name="Minardi D."/>
            <person name="Oidtmann B."/>
            <person name="Van Der Giezen M."/>
            <person name="Studholme D.J."/>
        </authorList>
    </citation>
    <scope>NUCLEOTIDE SEQUENCE [LARGE SCALE GENOMIC DNA]</scope>
    <source>
        <strain evidence="2 3">Da</strain>
        <strain evidence="1 4">Sv</strain>
    </source>
</reference>
<accession>A0A3R7ADN8</accession>
<dbReference type="InterPro" id="IPR011989">
    <property type="entry name" value="ARM-like"/>
</dbReference>
<dbReference type="AlphaFoldDB" id="A0A3R7ADN8"/>
<comment type="caution">
    <text evidence="1">The sequence shown here is derived from an EMBL/GenBank/DDBJ whole genome shotgun (WGS) entry which is preliminary data.</text>
</comment>
<name>A0A3R7ADN8_APHAT</name>
<evidence type="ECO:0000313" key="3">
    <source>
        <dbReference type="Proteomes" id="UP000285430"/>
    </source>
</evidence>
<dbReference type="VEuPathDB" id="FungiDB:H257_06480"/>
<sequence>MSSTPLQEALSLIASQSPLLSAEGLNKLNQLAFNTCMLPQMKVEAGQVGAIAAIVDAMTRSQENGSIQEDGCRTLRTVAFHCEPNLNLVQHQGAIDAVATALQLHGANEAVVAEGFWALVVFCANHRKTILACLQPSMPWINGFATLDGNTVVAKGLVNVTEVMATHAANAEIQKKGMFLQVLFG</sequence>
<dbReference type="EMBL" id="QUTG01003219">
    <property type="protein sequence ID" value="RHY92592.1"/>
    <property type="molecule type" value="Genomic_DNA"/>
</dbReference>
<proteinExistence type="predicted"/>
<protein>
    <recommendedName>
        <fullName evidence="5">Ataxin-10 domain-containing protein</fullName>
    </recommendedName>
</protein>
<organism evidence="1 4">
    <name type="scientific">Aphanomyces astaci</name>
    <name type="common">Crayfish plague agent</name>
    <dbReference type="NCBI Taxonomy" id="112090"/>
    <lineage>
        <taxon>Eukaryota</taxon>
        <taxon>Sar</taxon>
        <taxon>Stramenopiles</taxon>
        <taxon>Oomycota</taxon>
        <taxon>Saprolegniomycetes</taxon>
        <taxon>Saprolegniales</taxon>
        <taxon>Verrucalvaceae</taxon>
        <taxon>Aphanomyces</taxon>
    </lineage>
</organism>
<dbReference type="SUPFAM" id="SSF48371">
    <property type="entry name" value="ARM repeat"/>
    <property type="match status" value="1"/>
</dbReference>
<evidence type="ECO:0000313" key="2">
    <source>
        <dbReference type="EMBL" id="RHZ18405.1"/>
    </source>
</evidence>
<dbReference type="Proteomes" id="UP000285430">
    <property type="component" value="Unassembled WGS sequence"/>
</dbReference>
<dbReference type="EMBL" id="QUTH01003600">
    <property type="protein sequence ID" value="RHZ18405.1"/>
    <property type="molecule type" value="Genomic_DNA"/>
</dbReference>
<evidence type="ECO:0008006" key="5">
    <source>
        <dbReference type="Google" id="ProtNLM"/>
    </source>
</evidence>
<dbReference type="InterPro" id="IPR016024">
    <property type="entry name" value="ARM-type_fold"/>
</dbReference>
<evidence type="ECO:0000313" key="1">
    <source>
        <dbReference type="EMBL" id="RHY92592.1"/>
    </source>
</evidence>
<dbReference type="Proteomes" id="UP000285712">
    <property type="component" value="Unassembled WGS sequence"/>
</dbReference>
<dbReference type="Gene3D" id="1.25.10.10">
    <property type="entry name" value="Leucine-rich Repeat Variant"/>
    <property type="match status" value="1"/>
</dbReference>
<evidence type="ECO:0000313" key="4">
    <source>
        <dbReference type="Proteomes" id="UP000285712"/>
    </source>
</evidence>
<gene>
    <name evidence="1" type="ORF">DYB35_001992</name>
    <name evidence="2" type="ORF">DYB37_003749</name>
</gene>